<feature type="domain" description="RNA polymerase sigma-70 region 2" evidence="6">
    <location>
        <begin position="24"/>
        <end position="86"/>
    </location>
</feature>
<dbReference type="PANTHER" id="PTHR43133">
    <property type="entry name" value="RNA POLYMERASE ECF-TYPE SIGMA FACTO"/>
    <property type="match status" value="1"/>
</dbReference>
<dbReference type="InterPro" id="IPR013325">
    <property type="entry name" value="RNA_pol_sigma_r2"/>
</dbReference>
<dbReference type="PANTHER" id="PTHR43133:SF8">
    <property type="entry name" value="RNA POLYMERASE SIGMA FACTOR HI_1459-RELATED"/>
    <property type="match status" value="1"/>
</dbReference>
<dbReference type="GO" id="GO:0003677">
    <property type="term" value="F:DNA binding"/>
    <property type="evidence" value="ECO:0007669"/>
    <property type="project" value="UniProtKB-KW"/>
</dbReference>
<keyword evidence="4" id="KW-0238">DNA-binding</keyword>
<keyword evidence="3" id="KW-0731">Sigma factor</keyword>
<sequence>MENPFDAVEPTRSGFPQSMLDLSDDHRKKLRNFIHKRILNPEDADDILQLTYLEAWRSRANFSGQATLSTWMCGIAQNLIRNHFRRLYAKPVHCEFDEALWHGQDEARDLGWEFEINRRLERALQAINRLPTEMRVTLYTSLETDGSYQDTANVLDIPIGTVRSRLSRAREQLKRATYGGLSR</sequence>
<protein>
    <submittedName>
        <fullName evidence="8">RNA polymerase sigma factor, sigma-70 family</fullName>
    </submittedName>
</protein>
<dbReference type="NCBIfam" id="TIGR02937">
    <property type="entry name" value="sigma70-ECF"/>
    <property type="match status" value="1"/>
</dbReference>
<evidence type="ECO:0000256" key="5">
    <source>
        <dbReference type="ARBA" id="ARBA00023163"/>
    </source>
</evidence>
<dbReference type="GO" id="GO:0006352">
    <property type="term" value="P:DNA-templated transcription initiation"/>
    <property type="evidence" value="ECO:0007669"/>
    <property type="project" value="InterPro"/>
</dbReference>
<dbReference type="InterPro" id="IPR014284">
    <property type="entry name" value="RNA_pol_sigma-70_dom"/>
</dbReference>
<keyword evidence="2" id="KW-0805">Transcription regulation</keyword>
<evidence type="ECO:0000256" key="3">
    <source>
        <dbReference type="ARBA" id="ARBA00023082"/>
    </source>
</evidence>
<dbReference type="GO" id="GO:0016987">
    <property type="term" value="F:sigma factor activity"/>
    <property type="evidence" value="ECO:0007669"/>
    <property type="project" value="UniProtKB-KW"/>
</dbReference>
<organism evidence="8 9">
    <name type="scientific">Pseudomonas mucidolens</name>
    <dbReference type="NCBI Taxonomy" id="46679"/>
    <lineage>
        <taxon>Bacteria</taxon>
        <taxon>Pseudomonadati</taxon>
        <taxon>Pseudomonadota</taxon>
        <taxon>Gammaproteobacteria</taxon>
        <taxon>Pseudomonadales</taxon>
        <taxon>Pseudomonadaceae</taxon>
        <taxon>Pseudomonas</taxon>
    </lineage>
</organism>
<dbReference type="SUPFAM" id="SSF88946">
    <property type="entry name" value="Sigma2 domain of RNA polymerase sigma factors"/>
    <property type="match status" value="1"/>
</dbReference>
<dbReference type="InterPro" id="IPR036388">
    <property type="entry name" value="WH-like_DNA-bd_sf"/>
</dbReference>
<gene>
    <name evidence="8" type="ORF">SAMN05216202_3721</name>
</gene>
<evidence type="ECO:0000259" key="7">
    <source>
        <dbReference type="Pfam" id="PF08281"/>
    </source>
</evidence>
<evidence type="ECO:0000313" key="8">
    <source>
        <dbReference type="EMBL" id="SDV04721.1"/>
    </source>
</evidence>
<dbReference type="InterPro" id="IPR013249">
    <property type="entry name" value="RNA_pol_sigma70_r4_t2"/>
</dbReference>
<keyword evidence="9" id="KW-1185">Reference proteome</keyword>
<dbReference type="OrthoDB" id="9797134at2"/>
<comment type="similarity">
    <text evidence="1">Belongs to the sigma-70 factor family. ECF subfamily.</text>
</comment>
<feature type="domain" description="RNA polymerase sigma factor 70 region 4 type 2" evidence="7">
    <location>
        <begin position="121"/>
        <end position="173"/>
    </location>
</feature>
<dbReference type="Proteomes" id="UP000198600">
    <property type="component" value="Chromosome I"/>
</dbReference>
<evidence type="ECO:0000313" key="9">
    <source>
        <dbReference type="Proteomes" id="UP000198600"/>
    </source>
</evidence>
<dbReference type="InterPro" id="IPR007627">
    <property type="entry name" value="RNA_pol_sigma70_r2"/>
</dbReference>
<dbReference type="SUPFAM" id="SSF88659">
    <property type="entry name" value="Sigma3 and sigma4 domains of RNA polymerase sigma factors"/>
    <property type="match status" value="1"/>
</dbReference>
<evidence type="ECO:0000256" key="2">
    <source>
        <dbReference type="ARBA" id="ARBA00023015"/>
    </source>
</evidence>
<accession>A0A1H2NHQ0</accession>
<dbReference type="InterPro" id="IPR039425">
    <property type="entry name" value="RNA_pol_sigma-70-like"/>
</dbReference>
<dbReference type="Gene3D" id="1.10.10.10">
    <property type="entry name" value="Winged helix-like DNA-binding domain superfamily/Winged helix DNA-binding domain"/>
    <property type="match status" value="1"/>
</dbReference>
<dbReference type="Gene3D" id="1.10.1740.10">
    <property type="match status" value="1"/>
</dbReference>
<dbReference type="InterPro" id="IPR013324">
    <property type="entry name" value="RNA_pol_sigma_r3/r4-like"/>
</dbReference>
<dbReference type="EMBL" id="LT629802">
    <property type="protein sequence ID" value="SDV04721.1"/>
    <property type="molecule type" value="Genomic_DNA"/>
</dbReference>
<evidence type="ECO:0000256" key="1">
    <source>
        <dbReference type="ARBA" id="ARBA00010641"/>
    </source>
</evidence>
<dbReference type="STRING" id="46679.SAMN05216202_3721"/>
<dbReference type="RefSeq" id="WP_084379300.1">
    <property type="nucleotide sequence ID" value="NZ_LS483433.1"/>
</dbReference>
<evidence type="ECO:0000256" key="4">
    <source>
        <dbReference type="ARBA" id="ARBA00023125"/>
    </source>
</evidence>
<name>A0A1H2NHQ0_9PSED</name>
<keyword evidence="5" id="KW-0804">Transcription</keyword>
<dbReference type="Pfam" id="PF08281">
    <property type="entry name" value="Sigma70_r4_2"/>
    <property type="match status" value="1"/>
</dbReference>
<dbReference type="AlphaFoldDB" id="A0A1H2NHQ0"/>
<dbReference type="Pfam" id="PF04542">
    <property type="entry name" value="Sigma70_r2"/>
    <property type="match status" value="1"/>
</dbReference>
<dbReference type="CDD" id="cd06171">
    <property type="entry name" value="Sigma70_r4"/>
    <property type="match status" value="1"/>
</dbReference>
<evidence type="ECO:0000259" key="6">
    <source>
        <dbReference type="Pfam" id="PF04542"/>
    </source>
</evidence>
<reference evidence="9" key="1">
    <citation type="submission" date="2016-10" db="EMBL/GenBank/DDBJ databases">
        <authorList>
            <person name="Varghese N."/>
            <person name="Submissions S."/>
        </authorList>
    </citation>
    <scope>NUCLEOTIDE SEQUENCE [LARGE SCALE GENOMIC DNA]</scope>
    <source>
        <strain evidence="9">LMG 2223</strain>
    </source>
</reference>
<proteinExistence type="inferred from homology"/>